<feature type="region of interest" description="Disordered" evidence="8">
    <location>
        <begin position="230"/>
        <end position="255"/>
    </location>
</feature>
<evidence type="ECO:0000259" key="9">
    <source>
        <dbReference type="PROSITE" id="PS50110"/>
    </source>
</evidence>
<dbReference type="SUPFAM" id="SSF52172">
    <property type="entry name" value="CheY-like"/>
    <property type="match status" value="1"/>
</dbReference>
<sequence>MREAPHILIVEDDPGIQRLLEMSLRKIGYTCDLADTATGGYTLARANNPDLILLDLGLPDYDGVELLARIRQRQDTPVLVVSARGQEKDKIEALDAGADDYVTKPFTLGEVQARIRANLRRTRPQIARSDVFEKDGLALDFQRHRVSVDGREIHFTPIEYRLLVLLVQNPGKVLTHTYINREVWGYSDDESNQRLRVFMAGIRRKIERDTANPRYILTEVGVGYRFVDSAEEEETEKRSPETPAAGKRVEKVENC</sequence>
<evidence type="ECO:0000313" key="11">
    <source>
        <dbReference type="EMBL" id="MBC5581575.1"/>
    </source>
</evidence>
<dbReference type="PANTHER" id="PTHR48111">
    <property type="entry name" value="REGULATOR OF RPOS"/>
    <property type="match status" value="1"/>
</dbReference>
<dbReference type="GO" id="GO:0000976">
    <property type="term" value="F:transcription cis-regulatory region binding"/>
    <property type="evidence" value="ECO:0007669"/>
    <property type="project" value="TreeGrafter"/>
</dbReference>
<dbReference type="CDD" id="cd17624">
    <property type="entry name" value="REC_OmpR_PmrA-like"/>
    <property type="match status" value="1"/>
</dbReference>
<evidence type="ECO:0000313" key="12">
    <source>
        <dbReference type="Proteomes" id="UP000659630"/>
    </source>
</evidence>
<dbReference type="PROSITE" id="PS51755">
    <property type="entry name" value="OMPR_PHOB"/>
    <property type="match status" value="1"/>
</dbReference>
<dbReference type="InterPro" id="IPR039420">
    <property type="entry name" value="WalR-like"/>
</dbReference>
<feature type="domain" description="Response regulatory" evidence="9">
    <location>
        <begin position="6"/>
        <end position="119"/>
    </location>
</feature>
<comment type="function">
    <text evidence="5">May play the central regulatory role in sporulation. It may be an element of the effector pathway responsible for the activation of sporulation genes in response to nutritional stress. Spo0A may act in concert with spo0H (a sigma factor) to control the expression of some genes that are critical to the sporulation process.</text>
</comment>
<evidence type="ECO:0000256" key="4">
    <source>
        <dbReference type="ARBA" id="ARBA00023163"/>
    </source>
</evidence>
<dbReference type="GO" id="GO:0032993">
    <property type="term" value="C:protein-DNA complex"/>
    <property type="evidence" value="ECO:0007669"/>
    <property type="project" value="TreeGrafter"/>
</dbReference>
<organism evidence="11 12">
    <name type="scientific">Anaerofilum hominis</name>
    <dbReference type="NCBI Taxonomy" id="2763016"/>
    <lineage>
        <taxon>Bacteria</taxon>
        <taxon>Bacillati</taxon>
        <taxon>Bacillota</taxon>
        <taxon>Clostridia</taxon>
        <taxon>Eubacteriales</taxon>
        <taxon>Oscillospiraceae</taxon>
        <taxon>Anaerofilum</taxon>
    </lineage>
</organism>
<feature type="domain" description="OmpR/PhoB-type" evidence="10">
    <location>
        <begin position="129"/>
        <end position="228"/>
    </location>
</feature>
<dbReference type="Gene3D" id="3.40.50.2300">
    <property type="match status" value="1"/>
</dbReference>
<evidence type="ECO:0000256" key="8">
    <source>
        <dbReference type="SAM" id="MobiDB-lite"/>
    </source>
</evidence>
<evidence type="ECO:0000256" key="2">
    <source>
        <dbReference type="ARBA" id="ARBA00023015"/>
    </source>
</evidence>
<accession>A0A923I789</accession>
<dbReference type="SMART" id="SM00448">
    <property type="entry name" value="REC"/>
    <property type="match status" value="1"/>
</dbReference>
<gene>
    <name evidence="11" type="ORF">H8S23_08640</name>
</gene>
<dbReference type="InterPro" id="IPR011006">
    <property type="entry name" value="CheY-like_superfamily"/>
</dbReference>
<evidence type="ECO:0000256" key="3">
    <source>
        <dbReference type="ARBA" id="ARBA00023125"/>
    </source>
</evidence>
<dbReference type="CDD" id="cd00383">
    <property type="entry name" value="trans_reg_C"/>
    <property type="match status" value="1"/>
</dbReference>
<dbReference type="InterPro" id="IPR001867">
    <property type="entry name" value="OmpR/PhoB-type_DNA-bd"/>
</dbReference>
<dbReference type="Gene3D" id="1.10.10.10">
    <property type="entry name" value="Winged helix-like DNA-binding domain superfamily/Winged helix DNA-binding domain"/>
    <property type="match status" value="1"/>
</dbReference>
<dbReference type="InterPro" id="IPR001789">
    <property type="entry name" value="Sig_transdc_resp-reg_receiver"/>
</dbReference>
<dbReference type="GO" id="GO:0005829">
    <property type="term" value="C:cytosol"/>
    <property type="evidence" value="ECO:0007669"/>
    <property type="project" value="TreeGrafter"/>
</dbReference>
<evidence type="ECO:0000256" key="7">
    <source>
        <dbReference type="PROSITE-ProRule" id="PRU01091"/>
    </source>
</evidence>
<feature type="modified residue" description="4-aspartylphosphate" evidence="6">
    <location>
        <position position="55"/>
    </location>
</feature>
<dbReference type="GO" id="GO:0000156">
    <property type="term" value="F:phosphorelay response regulator activity"/>
    <property type="evidence" value="ECO:0007669"/>
    <property type="project" value="TreeGrafter"/>
</dbReference>
<keyword evidence="12" id="KW-1185">Reference proteome</keyword>
<evidence type="ECO:0000256" key="6">
    <source>
        <dbReference type="PROSITE-ProRule" id="PRU00169"/>
    </source>
</evidence>
<evidence type="ECO:0000259" key="10">
    <source>
        <dbReference type="PROSITE" id="PS51755"/>
    </source>
</evidence>
<dbReference type="PROSITE" id="PS50110">
    <property type="entry name" value="RESPONSE_REGULATORY"/>
    <property type="match status" value="1"/>
</dbReference>
<dbReference type="PANTHER" id="PTHR48111:SF50">
    <property type="entry name" value="KDP OPERON TRANSCRIPTIONAL REGULATORY PROTEIN KDPE"/>
    <property type="match status" value="1"/>
</dbReference>
<feature type="DNA-binding region" description="OmpR/PhoB-type" evidence="7">
    <location>
        <begin position="129"/>
        <end position="228"/>
    </location>
</feature>
<dbReference type="Pfam" id="PF00486">
    <property type="entry name" value="Trans_reg_C"/>
    <property type="match status" value="1"/>
</dbReference>
<reference evidence="11" key="1">
    <citation type="submission" date="2020-08" db="EMBL/GenBank/DDBJ databases">
        <title>Genome public.</title>
        <authorList>
            <person name="Liu C."/>
            <person name="Sun Q."/>
        </authorList>
    </citation>
    <scope>NUCLEOTIDE SEQUENCE</scope>
    <source>
        <strain evidence="11">BX8</strain>
    </source>
</reference>
<dbReference type="GO" id="GO:0006355">
    <property type="term" value="P:regulation of DNA-templated transcription"/>
    <property type="evidence" value="ECO:0007669"/>
    <property type="project" value="InterPro"/>
</dbReference>
<dbReference type="RefSeq" id="WP_186887916.1">
    <property type="nucleotide sequence ID" value="NZ_JACONZ010000002.1"/>
</dbReference>
<evidence type="ECO:0000256" key="1">
    <source>
        <dbReference type="ARBA" id="ARBA00018672"/>
    </source>
</evidence>
<proteinExistence type="predicted"/>
<dbReference type="InterPro" id="IPR036388">
    <property type="entry name" value="WH-like_DNA-bd_sf"/>
</dbReference>
<keyword evidence="3 7" id="KW-0238">DNA-binding</keyword>
<name>A0A923I789_9FIRM</name>
<dbReference type="Proteomes" id="UP000659630">
    <property type="component" value="Unassembled WGS sequence"/>
</dbReference>
<dbReference type="SMART" id="SM00862">
    <property type="entry name" value="Trans_reg_C"/>
    <property type="match status" value="1"/>
</dbReference>
<comment type="caution">
    <text evidence="11">The sequence shown here is derived from an EMBL/GenBank/DDBJ whole genome shotgun (WGS) entry which is preliminary data.</text>
</comment>
<dbReference type="EMBL" id="JACONZ010000002">
    <property type="protein sequence ID" value="MBC5581575.1"/>
    <property type="molecule type" value="Genomic_DNA"/>
</dbReference>
<dbReference type="Pfam" id="PF00072">
    <property type="entry name" value="Response_reg"/>
    <property type="match status" value="1"/>
</dbReference>
<dbReference type="AlphaFoldDB" id="A0A923I789"/>
<evidence type="ECO:0000256" key="5">
    <source>
        <dbReference type="ARBA" id="ARBA00024867"/>
    </source>
</evidence>
<dbReference type="Gene3D" id="6.10.250.690">
    <property type="match status" value="1"/>
</dbReference>
<keyword evidence="4" id="KW-0804">Transcription</keyword>
<keyword evidence="6" id="KW-0597">Phosphoprotein</keyword>
<keyword evidence="2" id="KW-0805">Transcription regulation</keyword>
<protein>
    <recommendedName>
        <fullName evidence="1">Stage 0 sporulation protein A homolog</fullName>
    </recommendedName>
</protein>